<sequence length="350" mass="41047">MIKPYRIGFLIRNLSRFSLQRLAPFSSSSAANLRFSNSSTDEDELEEINDSAVYRHTIATQRPSTVEWKPSLVNLVRFIGTVDRSPIIYKTKGGGFGCYTLLYARDPHDSNRWFRILVETWCEMAKMCIQHVKPNDIIYVSGHLESYLSFDRTGNPSSSYKVRNLNCIRFSMCPHSLLVCFDTSFKPLNNGTGMEKDKNHLCLWKAFFSSPHEWWDNRKFKKNSKLPDFKHKFSGDALWLRPDDPLWIKTKLQLLDWKAGEHCEEERLKNHLYLWQVFFASPHEWWDNRKNKKNSASPDFKHKDTGEALWLSPNDPPWVKRQIQLLDLNMAVQHQERGAGSRVSHWVYDD</sequence>
<dbReference type="EMBL" id="RCHU02000014">
    <property type="protein sequence ID" value="KAL3571643.1"/>
    <property type="molecule type" value="Genomic_DNA"/>
</dbReference>
<evidence type="ECO:0000313" key="1">
    <source>
        <dbReference type="EMBL" id="KAL3571643.1"/>
    </source>
</evidence>
<keyword evidence="2" id="KW-1185">Reference proteome</keyword>
<reference evidence="1 2" key="1">
    <citation type="journal article" date="2024" name="Plant Biotechnol. J.">
        <title>Genome and CRISPR/Cas9 system of a widespread forest tree (Populus alba) in the world.</title>
        <authorList>
            <person name="Liu Y.J."/>
            <person name="Jiang P.F."/>
            <person name="Han X.M."/>
            <person name="Li X.Y."/>
            <person name="Wang H.M."/>
            <person name="Wang Y.J."/>
            <person name="Wang X.X."/>
            <person name="Zeng Q.Y."/>
        </authorList>
    </citation>
    <scope>NUCLEOTIDE SEQUENCE [LARGE SCALE GENOMIC DNA]</scope>
    <source>
        <strain evidence="2">cv. PAL-ZL1</strain>
    </source>
</reference>
<gene>
    <name evidence="1" type="ORF">D5086_025547</name>
</gene>
<proteinExistence type="predicted"/>
<accession>A0ACC4AZG2</accession>
<comment type="caution">
    <text evidence="1">The sequence shown here is derived from an EMBL/GenBank/DDBJ whole genome shotgun (WGS) entry which is preliminary data.</text>
</comment>
<organism evidence="1 2">
    <name type="scientific">Populus alba</name>
    <name type="common">White poplar</name>
    <dbReference type="NCBI Taxonomy" id="43335"/>
    <lineage>
        <taxon>Eukaryota</taxon>
        <taxon>Viridiplantae</taxon>
        <taxon>Streptophyta</taxon>
        <taxon>Embryophyta</taxon>
        <taxon>Tracheophyta</taxon>
        <taxon>Spermatophyta</taxon>
        <taxon>Magnoliopsida</taxon>
        <taxon>eudicotyledons</taxon>
        <taxon>Gunneridae</taxon>
        <taxon>Pentapetalae</taxon>
        <taxon>rosids</taxon>
        <taxon>fabids</taxon>
        <taxon>Malpighiales</taxon>
        <taxon>Salicaceae</taxon>
        <taxon>Saliceae</taxon>
        <taxon>Populus</taxon>
    </lineage>
</organism>
<evidence type="ECO:0000313" key="2">
    <source>
        <dbReference type="Proteomes" id="UP000309997"/>
    </source>
</evidence>
<dbReference type="Proteomes" id="UP000309997">
    <property type="component" value="Unassembled WGS sequence"/>
</dbReference>
<protein>
    <submittedName>
        <fullName evidence="1">Uncharacterized protein</fullName>
    </submittedName>
</protein>
<name>A0ACC4AZG2_POPAL</name>